<evidence type="ECO:0000313" key="1">
    <source>
        <dbReference type="EMBL" id="GIY24056.1"/>
    </source>
</evidence>
<evidence type="ECO:0000313" key="2">
    <source>
        <dbReference type="Proteomes" id="UP001054837"/>
    </source>
</evidence>
<protein>
    <submittedName>
        <fullName evidence="1">Uncharacterized protein</fullName>
    </submittedName>
</protein>
<reference evidence="1 2" key="1">
    <citation type="submission" date="2021-06" db="EMBL/GenBank/DDBJ databases">
        <title>Caerostris darwini draft genome.</title>
        <authorList>
            <person name="Kono N."/>
            <person name="Arakawa K."/>
        </authorList>
    </citation>
    <scope>NUCLEOTIDE SEQUENCE [LARGE SCALE GENOMIC DNA]</scope>
</reference>
<dbReference type="Proteomes" id="UP001054837">
    <property type="component" value="Unassembled WGS sequence"/>
</dbReference>
<dbReference type="AlphaFoldDB" id="A0AAV4RUI9"/>
<name>A0AAV4RUI9_9ARAC</name>
<comment type="caution">
    <text evidence="1">The sequence shown here is derived from an EMBL/GenBank/DDBJ whole genome shotgun (WGS) entry which is preliminary data.</text>
</comment>
<organism evidence="1 2">
    <name type="scientific">Caerostris darwini</name>
    <dbReference type="NCBI Taxonomy" id="1538125"/>
    <lineage>
        <taxon>Eukaryota</taxon>
        <taxon>Metazoa</taxon>
        <taxon>Ecdysozoa</taxon>
        <taxon>Arthropoda</taxon>
        <taxon>Chelicerata</taxon>
        <taxon>Arachnida</taxon>
        <taxon>Araneae</taxon>
        <taxon>Araneomorphae</taxon>
        <taxon>Entelegynae</taxon>
        <taxon>Araneoidea</taxon>
        <taxon>Araneidae</taxon>
        <taxon>Caerostris</taxon>
    </lineage>
</organism>
<keyword evidence="2" id="KW-1185">Reference proteome</keyword>
<gene>
    <name evidence="1" type="ORF">CDAR_542551</name>
</gene>
<accession>A0AAV4RUI9</accession>
<sequence>MIFIDDFQQDLLCVMWNNGINDPIYIYRVTTVIYNTTLVPNLFRRSLKQLSIDGSVSHPLVAEVLKTDVYMHGVLTGANDIDCESSFRVQECISLFHGATVQ</sequence>
<proteinExistence type="predicted"/>
<dbReference type="EMBL" id="BPLQ01006630">
    <property type="protein sequence ID" value="GIY24056.1"/>
    <property type="molecule type" value="Genomic_DNA"/>
</dbReference>